<reference evidence="2 3" key="1">
    <citation type="submission" date="2017-11" db="EMBL/GenBank/DDBJ databases">
        <title>Complete genome sequence of Spiroplasma clarkii CN-5 (DSM 19994).</title>
        <authorList>
            <person name="Tsai Y.-M."/>
            <person name="Chang A."/>
            <person name="Lo W.-S."/>
            <person name="Kuo C.-H."/>
        </authorList>
    </citation>
    <scope>NUCLEOTIDE SEQUENCE [LARGE SCALE GENOMIC DNA]</scope>
    <source>
        <strain evidence="2 3">CN-5</strain>
    </source>
</reference>
<dbReference type="AlphaFoldDB" id="A0A1Y0L080"/>
<feature type="transmembrane region" description="Helical" evidence="1">
    <location>
        <begin position="51"/>
        <end position="71"/>
    </location>
</feature>
<proteinExistence type="predicted"/>
<dbReference type="RefSeq" id="WP_100254361.1">
    <property type="nucleotide sequence ID" value="NZ_CP024870.1"/>
</dbReference>
<sequence length="75" mass="8953">MRTCNWCLEVFQDDEKVYLIIPRQDRSGQNPQTYHLECHKKAYKRELLTKIILHIVALVLVTTLVAVWILVKFIR</sequence>
<evidence type="ECO:0000256" key="1">
    <source>
        <dbReference type="SAM" id="Phobius"/>
    </source>
</evidence>
<keyword evidence="1" id="KW-0812">Transmembrane</keyword>
<keyword evidence="1" id="KW-1133">Transmembrane helix</keyword>
<keyword evidence="3" id="KW-1185">Reference proteome</keyword>
<accession>A0A1Y0L080</accession>
<gene>
    <name evidence="2" type="ORF">SCLAR_v1c04780</name>
</gene>
<dbReference type="Proteomes" id="UP000231179">
    <property type="component" value="Chromosome"/>
</dbReference>
<organism evidence="2 3">
    <name type="scientific">Spiroplasma clarkii</name>
    <dbReference type="NCBI Taxonomy" id="2139"/>
    <lineage>
        <taxon>Bacteria</taxon>
        <taxon>Bacillati</taxon>
        <taxon>Mycoplasmatota</taxon>
        <taxon>Mollicutes</taxon>
        <taxon>Entomoplasmatales</taxon>
        <taxon>Spiroplasmataceae</taxon>
        <taxon>Spiroplasma</taxon>
    </lineage>
</organism>
<evidence type="ECO:0000313" key="2">
    <source>
        <dbReference type="EMBL" id="ATX70799.1"/>
    </source>
</evidence>
<dbReference type="KEGG" id="scla:SCLARK_00736"/>
<protein>
    <submittedName>
        <fullName evidence="2">Uncharacterized protein</fullName>
    </submittedName>
</protein>
<evidence type="ECO:0000313" key="3">
    <source>
        <dbReference type="Proteomes" id="UP000231179"/>
    </source>
</evidence>
<name>A0A1Y0L080_9MOLU</name>
<keyword evidence="1" id="KW-0472">Membrane</keyword>
<dbReference type="EMBL" id="CP024870">
    <property type="protein sequence ID" value="ATX70799.1"/>
    <property type="molecule type" value="Genomic_DNA"/>
</dbReference>